<evidence type="ECO:0000256" key="1">
    <source>
        <dbReference type="SAM" id="Coils"/>
    </source>
</evidence>
<evidence type="ECO:0008006" key="4">
    <source>
        <dbReference type="Google" id="ProtNLM"/>
    </source>
</evidence>
<reference evidence="2" key="1">
    <citation type="journal article" date="2021" name="Sci. Rep.">
        <title>Diploid genomic architecture of Nitzschia inconspicua, an elite biomass production diatom.</title>
        <authorList>
            <person name="Oliver A."/>
            <person name="Podell S."/>
            <person name="Pinowska A."/>
            <person name="Traller J.C."/>
            <person name="Smith S.R."/>
            <person name="McClure R."/>
            <person name="Beliaev A."/>
            <person name="Bohutskyi P."/>
            <person name="Hill E.A."/>
            <person name="Rabines A."/>
            <person name="Zheng H."/>
            <person name="Allen L.Z."/>
            <person name="Kuo A."/>
            <person name="Grigoriev I.V."/>
            <person name="Allen A.E."/>
            <person name="Hazlebeck D."/>
            <person name="Allen E.E."/>
        </authorList>
    </citation>
    <scope>NUCLEOTIDE SEQUENCE</scope>
    <source>
        <strain evidence="2">Hildebrandi</strain>
    </source>
</reference>
<keyword evidence="3" id="KW-1185">Reference proteome</keyword>
<dbReference type="EMBL" id="JAGRRH010000003">
    <property type="protein sequence ID" value="KAG7372641.1"/>
    <property type="molecule type" value="Genomic_DNA"/>
</dbReference>
<evidence type="ECO:0000313" key="3">
    <source>
        <dbReference type="Proteomes" id="UP000693970"/>
    </source>
</evidence>
<keyword evidence="1" id="KW-0175">Coiled coil</keyword>
<reference evidence="2" key="2">
    <citation type="submission" date="2021-04" db="EMBL/GenBank/DDBJ databases">
        <authorList>
            <person name="Podell S."/>
        </authorList>
    </citation>
    <scope>NUCLEOTIDE SEQUENCE</scope>
    <source>
        <strain evidence="2">Hildebrandi</strain>
    </source>
</reference>
<dbReference type="Proteomes" id="UP000693970">
    <property type="component" value="Unassembled WGS sequence"/>
</dbReference>
<sequence length="105" mass="12093">MQDGETKRKNIEFNLERIQQIIQDKQRQSASAEKVCNLIGESLTLADLYLAVAVTFPITNAEEEVVVDEDKQENACVEELNIRKKFPILHEWAVELSKQYDRTSP</sequence>
<organism evidence="2 3">
    <name type="scientific">Nitzschia inconspicua</name>
    <dbReference type="NCBI Taxonomy" id="303405"/>
    <lineage>
        <taxon>Eukaryota</taxon>
        <taxon>Sar</taxon>
        <taxon>Stramenopiles</taxon>
        <taxon>Ochrophyta</taxon>
        <taxon>Bacillariophyta</taxon>
        <taxon>Bacillariophyceae</taxon>
        <taxon>Bacillariophycidae</taxon>
        <taxon>Bacillariales</taxon>
        <taxon>Bacillariaceae</taxon>
        <taxon>Nitzschia</taxon>
    </lineage>
</organism>
<comment type="caution">
    <text evidence="2">The sequence shown here is derived from an EMBL/GenBank/DDBJ whole genome shotgun (WGS) entry which is preliminary data.</text>
</comment>
<dbReference type="AlphaFoldDB" id="A0A9K3Q6P2"/>
<proteinExistence type="predicted"/>
<evidence type="ECO:0000313" key="2">
    <source>
        <dbReference type="EMBL" id="KAG7372641.1"/>
    </source>
</evidence>
<name>A0A9K3Q6P2_9STRA</name>
<gene>
    <name evidence="2" type="ORF">IV203_018784</name>
</gene>
<protein>
    <recommendedName>
        <fullName evidence="4">Glutathione S-transferase</fullName>
    </recommendedName>
</protein>
<accession>A0A9K3Q6P2</accession>
<feature type="coiled-coil region" evidence="1">
    <location>
        <begin position="8"/>
        <end position="35"/>
    </location>
</feature>